<evidence type="ECO:0000259" key="4">
    <source>
        <dbReference type="Pfam" id="PF00389"/>
    </source>
</evidence>
<name>A0A2R6AX05_9ARCH</name>
<comment type="similarity">
    <text evidence="3">Belongs to the D-isomer specific 2-hydroxyacid dehydrogenase family.</text>
</comment>
<proteinExistence type="inferred from homology"/>
<dbReference type="Pfam" id="PF00389">
    <property type="entry name" value="2-Hacid_dh"/>
    <property type="match status" value="1"/>
</dbReference>
<dbReference type="PANTHER" id="PTHR43333">
    <property type="entry name" value="2-HACID_DH_C DOMAIN-CONTAINING PROTEIN"/>
    <property type="match status" value="1"/>
</dbReference>
<dbReference type="Pfam" id="PF02826">
    <property type="entry name" value="2-Hacid_dh_C"/>
    <property type="match status" value="1"/>
</dbReference>
<keyword evidence="1 3" id="KW-0560">Oxidoreductase</keyword>
<dbReference type="SUPFAM" id="SSF52283">
    <property type="entry name" value="Formate/glycerate dehydrogenase catalytic domain-like"/>
    <property type="match status" value="1"/>
</dbReference>
<feature type="domain" description="D-isomer specific 2-hydroxyacid dehydrogenase NAD-binding" evidence="5">
    <location>
        <begin position="117"/>
        <end position="295"/>
    </location>
</feature>
<evidence type="ECO:0000256" key="2">
    <source>
        <dbReference type="ARBA" id="ARBA00023027"/>
    </source>
</evidence>
<accession>A0A2R6AX05</accession>
<dbReference type="CDD" id="cd12165">
    <property type="entry name" value="2-Hacid_dh_6"/>
    <property type="match status" value="1"/>
</dbReference>
<dbReference type="InterPro" id="IPR036291">
    <property type="entry name" value="NAD(P)-bd_dom_sf"/>
</dbReference>
<dbReference type="Gene3D" id="3.40.50.720">
    <property type="entry name" value="NAD(P)-binding Rossmann-like Domain"/>
    <property type="match status" value="2"/>
</dbReference>
<dbReference type="PANTHER" id="PTHR43333:SF1">
    <property type="entry name" value="D-ISOMER SPECIFIC 2-HYDROXYACID DEHYDROGENASE NAD-BINDING DOMAIN-CONTAINING PROTEIN"/>
    <property type="match status" value="1"/>
</dbReference>
<evidence type="ECO:0000313" key="7">
    <source>
        <dbReference type="Proteomes" id="UP000240322"/>
    </source>
</evidence>
<dbReference type="AlphaFoldDB" id="A0A2R6AX05"/>
<comment type="caution">
    <text evidence="6">The sequence shown here is derived from an EMBL/GenBank/DDBJ whole genome shotgun (WGS) entry which is preliminary data.</text>
</comment>
<dbReference type="GO" id="GO:0051287">
    <property type="term" value="F:NAD binding"/>
    <property type="evidence" value="ECO:0007669"/>
    <property type="project" value="InterPro"/>
</dbReference>
<feature type="domain" description="D-isomer specific 2-hydroxyacid dehydrogenase catalytic" evidence="4">
    <location>
        <begin position="73"/>
        <end position="327"/>
    </location>
</feature>
<dbReference type="InterPro" id="IPR006140">
    <property type="entry name" value="D-isomer_DH_NAD-bd"/>
</dbReference>
<evidence type="ECO:0000256" key="3">
    <source>
        <dbReference type="RuleBase" id="RU003719"/>
    </source>
</evidence>
<gene>
    <name evidence="6" type="ORF">B9Q03_05620</name>
</gene>
<keyword evidence="2" id="KW-0520">NAD</keyword>
<dbReference type="SUPFAM" id="SSF51735">
    <property type="entry name" value="NAD(P)-binding Rossmann-fold domains"/>
    <property type="match status" value="1"/>
</dbReference>
<evidence type="ECO:0000256" key="1">
    <source>
        <dbReference type="ARBA" id="ARBA00023002"/>
    </source>
</evidence>
<dbReference type="EMBL" id="NEXE01000042">
    <property type="protein sequence ID" value="PSN90904.1"/>
    <property type="molecule type" value="Genomic_DNA"/>
</dbReference>
<protein>
    <recommendedName>
        <fullName evidence="8">D-isomer specific 2-hydroxyacid dehydrogenase NAD-binding domain-containing protein</fullName>
    </recommendedName>
</protein>
<dbReference type="Proteomes" id="UP000240322">
    <property type="component" value="Unassembled WGS sequence"/>
</dbReference>
<organism evidence="6 7">
    <name type="scientific">Candidatus Marsarchaeota G2 archaeon OSP_D</name>
    <dbReference type="NCBI Taxonomy" id="1978157"/>
    <lineage>
        <taxon>Archaea</taxon>
        <taxon>Candidatus Marsarchaeota</taxon>
        <taxon>Candidatus Marsarchaeota group 2</taxon>
    </lineage>
</organism>
<sequence length="333" mass="36216">MVLAAKVYVAFPAASEVREAITAELGGISKLVYSSETPNPPEDTEAMLVAYSSGSGGGDSRPTGVFLSEWTHRLPKLRVIQTVSAGVDGLPFDSIPAGVVVLSNAGAYAEPMAEHVFAMILYFYKELQSNHQLLKRGVFNQKTPTEELAGKVLGILGYGGIGRAVAKRAKCFAMTVYALNRSGNADAYVDKLFGPSALKEFLSGVDILLLTLPLTKHTAGMINREALGVMKDDALLVNVGRADVIVEEDLFNHLLSHPRFRAALDVWWEEPKGDSTFRPNYPFLELPNVLGSPHNSGVVKNFFPRAVRSAARNLAAFLEGKNYRNVVSREDYV</sequence>
<dbReference type="InterPro" id="IPR006139">
    <property type="entry name" value="D-isomer_2_OHA_DH_cat_dom"/>
</dbReference>
<dbReference type="GO" id="GO:0016616">
    <property type="term" value="F:oxidoreductase activity, acting on the CH-OH group of donors, NAD or NADP as acceptor"/>
    <property type="evidence" value="ECO:0007669"/>
    <property type="project" value="InterPro"/>
</dbReference>
<reference evidence="6 7" key="1">
    <citation type="submission" date="2017-04" db="EMBL/GenBank/DDBJ databases">
        <title>Novel microbial lineages endemic to geothermal iron-oxide mats fill important gaps in the evolutionary history of Archaea.</title>
        <authorList>
            <person name="Jay Z.J."/>
            <person name="Beam J.P."/>
            <person name="Dlakic M."/>
            <person name="Rusch D.B."/>
            <person name="Kozubal M.A."/>
            <person name="Inskeep W.P."/>
        </authorList>
    </citation>
    <scope>NUCLEOTIDE SEQUENCE [LARGE SCALE GENOMIC DNA]</scope>
    <source>
        <strain evidence="6">OSP_D</strain>
    </source>
</reference>
<evidence type="ECO:0000259" key="5">
    <source>
        <dbReference type="Pfam" id="PF02826"/>
    </source>
</evidence>
<evidence type="ECO:0008006" key="8">
    <source>
        <dbReference type="Google" id="ProtNLM"/>
    </source>
</evidence>
<evidence type="ECO:0000313" key="6">
    <source>
        <dbReference type="EMBL" id="PSN90904.1"/>
    </source>
</evidence>